<evidence type="ECO:0000256" key="6">
    <source>
        <dbReference type="ARBA" id="ARBA00022840"/>
    </source>
</evidence>
<feature type="transmembrane region" description="Helical" evidence="10">
    <location>
        <begin position="661"/>
        <end position="678"/>
    </location>
</feature>
<dbReference type="GO" id="GO:0055070">
    <property type="term" value="P:copper ion homeostasis"/>
    <property type="evidence" value="ECO:0007669"/>
    <property type="project" value="TreeGrafter"/>
</dbReference>
<dbReference type="AlphaFoldDB" id="A0A0U3T6H8"/>
<keyword evidence="7" id="KW-1278">Translocase</keyword>
<dbReference type="GO" id="GO:0043682">
    <property type="term" value="F:P-type divalent copper transporter activity"/>
    <property type="evidence" value="ECO:0007669"/>
    <property type="project" value="TreeGrafter"/>
</dbReference>
<dbReference type="Pfam" id="PF00702">
    <property type="entry name" value="Hydrolase"/>
    <property type="match status" value="1"/>
</dbReference>
<evidence type="ECO:0000313" key="13">
    <source>
        <dbReference type="Proteomes" id="UP000067689"/>
    </source>
</evidence>
<dbReference type="InterPro" id="IPR001757">
    <property type="entry name" value="P_typ_ATPase"/>
</dbReference>
<protein>
    <submittedName>
        <fullName evidence="12">Carbonate dehydratase</fullName>
    </submittedName>
</protein>
<dbReference type="OrthoDB" id="7059309at2"/>
<feature type="transmembrane region" description="Helical" evidence="10">
    <location>
        <begin position="684"/>
        <end position="702"/>
    </location>
</feature>
<accession>A0A0U3T6H8</accession>
<dbReference type="InterPro" id="IPR023298">
    <property type="entry name" value="ATPase_P-typ_TM_dom_sf"/>
</dbReference>
<dbReference type="InterPro" id="IPR023299">
    <property type="entry name" value="ATPase_P-typ_cyto_dom_N"/>
</dbReference>
<dbReference type="Gene3D" id="3.40.1110.10">
    <property type="entry name" value="Calcium-transporting ATPase, cytoplasmic domain N"/>
    <property type="match status" value="1"/>
</dbReference>
<evidence type="ECO:0000256" key="3">
    <source>
        <dbReference type="ARBA" id="ARBA00022692"/>
    </source>
</evidence>
<dbReference type="Gene3D" id="3.40.50.1000">
    <property type="entry name" value="HAD superfamily/HAD-like"/>
    <property type="match status" value="1"/>
</dbReference>
<dbReference type="InterPro" id="IPR036163">
    <property type="entry name" value="HMA_dom_sf"/>
</dbReference>
<dbReference type="GO" id="GO:0005524">
    <property type="term" value="F:ATP binding"/>
    <property type="evidence" value="ECO:0007669"/>
    <property type="project" value="UniProtKB-UniRule"/>
</dbReference>
<dbReference type="SUPFAM" id="SSF81653">
    <property type="entry name" value="Calcium ATPase, transduction domain A"/>
    <property type="match status" value="1"/>
</dbReference>
<organism evidence="12 13">
    <name type="scientific">Aeromicrobium erythreum</name>
    <dbReference type="NCBI Taxonomy" id="2041"/>
    <lineage>
        <taxon>Bacteria</taxon>
        <taxon>Bacillati</taxon>
        <taxon>Actinomycetota</taxon>
        <taxon>Actinomycetes</taxon>
        <taxon>Propionibacteriales</taxon>
        <taxon>Nocardioidaceae</taxon>
        <taxon>Aeromicrobium</taxon>
    </lineage>
</organism>
<sequence>MSCTACAARIEKKLNRLDGVEASVNYATEKATVRVPEGTDHQVLLDAVAATGYSATLPQEHHGGAHDHTDGLHGAASMRRRALVSGVLSLPVLVLSMVPATQLPGWQWLALALATPVVTWGAWPFHRAAATNLRHGAATMDTLVSVGVGAAYLWSLWALLLGGAGHVGMRMEWSLTGGGAHEIYLEVAAVVTTFVLLGHYLEANAKRQSSAALRALLDLGAKDVAVLRDGLETRVPVDDVRVGDLFVVRPGETIATDGEVVEGASAVDESMLTGESVPVEVDEGRAVTGATVNVGGRLVVRATAVGADTRLAQMARLVEEAQEGKAEVQRLADRVAAWFVPAVIALAVATFAGWLLLGGTLTQAFVASVAVLIIACPCALGLATPTALMVGTGRGAQLGVLIKGPQVLESTRRIDTVVLDKTGTVTTGEMRVVDVRPVPGVDVGRLRALAAGVEHASEHPVARAVAALVDQPLPVQDFANHPGQGVSGVVDGSRVRAGRASWLGHDVAPVDVVGTTIAVEADGRLVGTVTVADTVRPTSRQAVADLRDLGLEPVLLTGDARRVADAVAAEVGIERVEAEVTPDDKLRAVQRLQAEGRVVAMVGDGVNDAAALAAADLGIAMGTGTDVAIAASDLTLVSGDLSAAVVAVRLSRATLRTIRTNLVWAFGYNVAALPLAVAGLLNPMIAGVAMAASSVLVVTNSLRLRRFD</sequence>
<feature type="transmembrane region" description="Helical" evidence="10">
    <location>
        <begin position="363"/>
        <end position="384"/>
    </location>
</feature>
<keyword evidence="10" id="KW-1003">Cell membrane</keyword>
<dbReference type="PANTHER" id="PTHR43520:SF8">
    <property type="entry name" value="P-TYPE CU(+) TRANSPORTER"/>
    <property type="match status" value="1"/>
</dbReference>
<evidence type="ECO:0000256" key="9">
    <source>
        <dbReference type="ARBA" id="ARBA00023136"/>
    </source>
</evidence>
<dbReference type="PROSITE" id="PS01229">
    <property type="entry name" value="COF_2"/>
    <property type="match status" value="1"/>
</dbReference>
<dbReference type="InterPro" id="IPR023214">
    <property type="entry name" value="HAD_sf"/>
</dbReference>
<feature type="transmembrane region" description="Helical" evidence="10">
    <location>
        <begin position="82"/>
        <end position="100"/>
    </location>
</feature>
<feature type="domain" description="HMA" evidence="11">
    <location>
        <begin position="1"/>
        <end position="56"/>
    </location>
</feature>
<evidence type="ECO:0000256" key="7">
    <source>
        <dbReference type="ARBA" id="ARBA00022967"/>
    </source>
</evidence>
<dbReference type="InterPro" id="IPR027256">
    <property type="entry name" value="P-typ_ATPase_IB"/>
</dbReference>
<dbReference type="GO" id="GO:0005886">
    <property type="term" value="C:plasma membrane"/>
    <property type="evidence" value="ECO:0007669"/>
    <property type="project" value="UniProtKB-SubCell"/>
</dbReference>
<dbReference type="KEGG" id="aer:AERYTH_16955"/>
<keyword evidence="5 10" id="KW-0547">Nucleotide-binding</keyword>
<feature type="transmembrane region" description="Helical" evidence="10">
    <location>
        <begin position="106"/>
        <end position="123"/>
    </location>
</feature>
<proteinExistence type="inferred from homology"/>
<comment type="subcellular location">
    <subcellularLocation>
        <location evidence="1">Cell membrane</location>
        <topology evidence="1">Multi-pass membrane protein</topology>
    </subcellularLocation>
</comment>
<dbReference type="InterPro" id="IPR008250">
    <property type="entry name" value="ATPase_P-typ_transduc_dom_A_sf"/>
</dbReference>
<gene>
    <name evidence="12" type="ORF">AERYTH_16955</name>
</gene>
<evidence type="ECO:0000256" key="8">
    <source>
        <dbReference type="ARBA" id="ARBA00022989"/>
    </source>
</evidence>
<evidence type="ECO:0000256" key="10">
    <source>
        <dbReference type="RuleBase" id="RU362081"/>
    </source>
</evidence>
<keyword evidence="13" id="KW-1185">Reference proteome</keyword>
<evidence type="ECO:0000256" key="1">
    <source>
        <dbReference type="ARBA" id="ARBA00004651"/>
    </source>
</evidence>
<evidence type="ECO:0000256" key="4">
    <source>
        <dbReference type="ARBA" id="ARBA00022723"/>
    </source>
</evidence>
<dbReference type="SUPFAM" id="SSF56784">
    <property type="entry name" value="HAD-like"/>
    <property type="match status" value="1"/>
</dbReference>
<dbReference type="Gene3D" id="3.30.70.100">
    <property type="match status" value="1"/>
</dbReference>
<comment type="similarity">
    <text evidence="2 10">Belongs to the cation transport ATPase (P-type) (TC 3.A.3) family. Type IB subfamily.</text>
</comment>
<dbReference type="InterPro" id="IPR059000">
    <property type="entry name" value="ATPase_P-type_domA"/>
</dbReference>
<keyword evidence="8 10" id="KW-1133">Transmembrane helix</keyword>
<dbReference type="InterPro" id="IPR006121">
    <property type="entry name" value="HMA_dom"/>
</dbReference>
<dbReference type="NCBIfam" id="TIGR01494">
    <property type="entry name" value="ATPase_P-type"/>
    <property type="match status" value="1"/>
</dbReference>
<dbReference type="InterPro" id="IPR036412">
    <property type="entry name" value="HAD-like_sf"/>
</dbReference>
<dbReference type="PROSITE" id="PS50846">
    <property type="entry name" value="HMA_2"/>
    <property type="match status" value="1"/>
</dbReference>
<feature type="transmembrane region" description="Helical" evidence="10">
    <location>
        <begin position="335"/>
        <end position="357"/>
    </location>
</feature>
<keyword evidence="9 10" id="KW-0472">Membrane</keyword>
<dbReference type="NCBIfam" id="TIGR01512">
    <property type="entry name" value="ATPase-IB2_Cd"/>
    <property type="match status" value="1"/>
</dbReference>
<feature type="transmembrane region" description="Helical" evidence="10">
    <location>
        <begin position="183"/>
        <end position="201"/>
    </location>
</feature>
<dbReference type="EMBL" id="CP011502">
    <property type="protein sequence ID" value="ALX06266.1"/>
    <property type="molecule type" value="Genomic_DNA"/>
</dbReference>
<evidence type="ECO:0000256" key="2">
    <source>
        <dbReference type="ARBA" id="ARBA00006024"/>
    </source>
</evidence>
<dbReference type="Proteomes" id="UP000067689">
    <property type="component" value="Chromosome"/>
</dbReference>
<dbReference type="Pfam" id="PF00122">
    <property type="entry name" value="E1-E2_ATPase"/>
    <property type="match status" value="1"/>
</dbReference>
<dbReference type="GO" id="GO:0005507">
    <property type="term" value="F:copper ion binding"/>
    <property type="evidence" value="ECO:0007669"/>
    <property type="project" value="TreeGrafter"/>
</dbReference>
<evidence type="ECO:0000259" key="11">
    <source>
        <dbReference type="PROSITE" id="PS50846"/>
    </source>
</evidence>
<dbReference type="SUPFAM" id="SSF55008">
    <property type="entry name" value="HMA, heavy metal-associated domain"/>
    <property type="match status" value="1"/>
</dbReference>
<dbReference type="FunFam" id="2.70.150.10:FF:000002">
    <property type="entry name" value="Copper-transporting ATPase 1, putative"/>
    <property type="match status" value="1"/>
</dbReference>
<dbReference type="Gene3D" id="2.70.150.10">
    <property type="entry name" value="Calcium-transporting ATPase, cytoplasmic transduction domain A"/>
    <property type="match status" value="1"/>
</dbReference>
<feature type="transmembrane region" description="Helical" evidence="10">
    <location>
        <begin position="143"/>
        <end position="163"/>
    </location>
</feature>
<dbReference type="PANTHER" id="PTHR43520">
    <property type="entry name" value="ATP7, ISOFORM B"/>
    <property type="match status" value="1"/>
</dbReference>
<keyword evidence="4 10" id="KW-0479">Metal-binding</keyword>
<dbReference type="InterPro" id="IPR018303">
    <property type="entry name" value="ATPase_P-typ_P_site"/>
</dbReference>
<dbReference type="GO" id="GO:0016887">
    <property type="term" value="F:ATP hydrolysis activity"/>
    <property type="evidence" value="ECO:0007669"/>
    <property type="project" value="InterPro"/>
</dbReference>
<evidence type="ECO:0000313" key="12">
    <source>
        <dbReference type="EMBL" id="ALX06266.1"/>
    </source>
</evidence>
<dbReference type="Pfam" id="PF00403">
    <property type="entry name" value="HMA"/>
    <property type="match status" value="1"/>
</dbReference>
<dbReference type="CDD" id="cd00371">
    <property type="entry name" value="HMA"/>
    <property type="match status" value="1"/>
</dbReference>
<dbReference type="PROSITE" id="PS00154">
    <property type="entry name" value="ATPASE_E1_E2"/>
    <property type="match status" value="1"/>
</dbReference>
<dbReference type="PRINTS" id="PR00943">
    <property type="entry name" value="CUATPASE"/>
</dbReference>
<keyword evidence="3 10" id="KW-0812">Transmembrane</keyword>
<dbReference type="SUPFAM" id="SSF81665">
    <property type="entry name" value="Calcium ATPase, transmembrane domain M"/>
    <property type="match status" value="1"/>
</dbReference>
<reference evidence="12 13" key="1">
    <citation type="journal article" date="1991" name="Int. J. Syst. Bacteriol.">
        <title>Description of the erythromycin-producing bacterium Arthrobacter sp. strain NRRL B-3381 as Aeromicrobium erythreum gen. nov., sp. nov.</title>
        <authorList>
            <person name="Miller E.S."/>
            <person name="Woese C.R."/>
            <person name="Brenner S."/>
        </authorList>
    </citation>
    <scope>NUCLEOTIDE SEQUENCE [LARGE SCALE GENOMIC DNA]</scope>
    <source>
        <strain evidence="12 13">AR18</strain>
    </source>
</reference>
<dbReference type="NCBIfam" id="TIGR01525">
    <property type="entry name" value="ATPase-IB_hvy"/>
    <property type="match status" value="1"/>
</dbReference>
<name>A0A0U3T6H8_9ACTN</name>
<dbReference type="PATRIC" id="fig|2041.4.peg.3546"/>
<dbReference type="NCBIfam" id="TIGR01511">
    <property type="entry name" value="ATPase-IB1_Cu"/>
    <property type="match status" value="1"/>
</dbReference>
<evidence type="ECO:0000256" key="5">
    <source>
        <dbReference type="ARBA" id="ARBA00022741"/>
    </source>
</evidence>
<dbReference type="CDD" id="cd02094">
    <property type="entry name" value="P-type_ATPase_Cu-like"/>
    <property type="match status" value="1"/>
</dbReference>
<dbReference type="PRINTS" id="PR00119">
    <property type="entry name" value="CATATPASE"/>
</dbReference>
<dbReference type="STRING" id="2041.AERYTH_16955"/>
<keyword evidence="6 10" id="KW-0067">ATP-binding</keyword>